<reference evidence="2" key="1">
    <citation type="thesis" date="2021" institute="BYU ScholarsArchive" country="Provo, UT, USA">
        <title>Applications of and Algorithms for Genome Assembly and Genomic Analyses with an Emphasis on Marine Teleosts.</title>
        <authorList>
            <person name="Pickett B.D."/>
        </authorList>
    </citation>
    <scope>NUCLEOTIDE SEQUENCE</scope>
    <source>
        <strain evidence="2">HI-2016</strain>
    </source>
</reference>
<protein>
    <submittedName>
        <fullName evidence="2">Uncharacterized protein</fullName>
    </submittedName>
</protein>
<sequence length="197" mass="20917">MGLRGIRSCLGVGRWSNGVVEGRGSCTGSVQSLASLDPRDSPKPPVHPDLPPKLVTRRTGRPDTSSSNGYQRPGSVSGHMVPADITLCDSTRFSAWWRIASCAFCSCPKAKEQGVLIQGTYQQRQIRPPLSIVFTCVAVSICLCALPAGPGRTRIPLNAVQDGGGGLCRPPDAGLRPGLSQASLGARRSHLERSRVF</sequence>
<organism evidence="2 3">
    <name type="scientific">Albula glossodonta</name>
    <name type="common">roundjaw bonefish</name>
    <dbReference type="NCBI Taxonomy" id="121402"/>
    <lineage>
        <taxon>Eukaryota</taxon>
        <taxon>Metazoa</taxon>
        <taxon>Chordata</taxon>
        <taxon>Craniata</taxon>
        <taxon>Vertebrata</taxon>
        <taxon>Euteleostomi</taxon>
        <taxon>Actinopterygii</taxon>
        <taxon>Neopterygii</taxon>
        <taxon>Teleostei</taxon>
        <taxon>Albuliformes</taxon>
        <taxon>Albulidae</taxon>
        <taxon>Albula</taxon>
    </lineage>
</organism>
<evidence type="ECO:0000256" key="1">
    <source>
        <dbReference type="SAM" id="MobiDB-lite"/>
    </source>
</evidence>
<dbReference type="EMBL" id="JAFBMS010003032">
    <property type="protein sequence ID" value="KAG9327889.1"/>
    <property type="molecule type" value="Genomic_DNA"/>
</dbReference>
<gene>
    <name evidence="2" type="ORF">JZ751_018412</name>
</gene>
<accession>A0A8T2MHP9</accession>
<dbReference type="AlphaFoldDB" id="A0A8T2MHP9"/>
<evidence type="ECO:0000313" key="2">
    <source>
        <dbReference type="EMBL" id="KAG9327889.1"/>
    </source>
</evidence>
<feature type="region of interest" description="Disordered" evidence="1">
    <location>
        <begin position="31"/>
        <end position="77"/>
    </location>
</feature>
<comment type="caution">
    <text evidence="2">The sequence shown here is derived from an EMBL/GenBank/DDBJ whole genome shotgun (WGS) entry which is preliminary data.</text>
</comment>
<keyword evidence="3" id="KW-1185">Reference proteome</keyword>
<proteinExistence type="predicted"/>
<dbReference type="Proteomes" id="UP000824540">
    <property type="component" value="Unassembled WGS sequence"/>
</dbReference>
<feature type="non-terminal residue" evidence="2">
    <location>
        <position position="197"/>
    </location>
</feature>
<name>A0A8T2MHP9_9TELE</name>
<evidence type="ECO:0000313" key="3">
    <source>
        <dbReference type="Proteomes" id="UP000824540"/>
    </source>
</evidence>